<dbReference type="Proteomes" id="UP000555393">
    <property type="component" value="Unassembled WGS sequence"/>
</dbReference>
<accession>A0A841M0S2</accession>
<comment type="caution">
    <text evidence="1">The sequence shown here is derived from an EMBL/GenBank/DDBJ whole genome shotgun (WGS) entry which is preliminary data.</text>
</comment>
<name>A0A841M0S2_9HYPH</name>
<evidence type="ECO:0000313" key="1">
    <source>
        <dbReference type="EMBL" id="MBB6262620.1"/>
    </source>
</evidence>
<reference evidence="1 2" key="1">
    <citation type="submission" date="2020-08" db="EMBL/GenBank/DDBJ databases">
        <title>Genomic Encyclopedia of Type Strains, Phase IV (KMG-IV): sequencing the most valuable type-strain genomes for metagenomic binning, comparative biology and taxonomic classification.</title>
        <authorList>
            <person name="Goeker M."/>
        </authorList>
    </citation>
    <scope>NUCLEOTIDE SEQUENCE [LARGE SCALE GENOMIC DNA]</scope>
    <source>
        <strain evidence="1 2">DSM 22336</strain>
    </source>
</reference>
<dbReference type="AlphaFoldDB" id="A0A841M0S2"/>
<dbReference type="RefSeq" id="WP_184224830.1">
    <property type="nucleotide sequence ID" value="NZ_JACIIU010000050.1"/>
</dbReference>
<sequence length="117" mass="13460">MTLRIQKRKNMIIQNGKYDEASIRNNMMLLKTLAQDMEAFLNGHGPTEEVLAQSPVIENWRHSERYGPCLVGTLHSHPLLGDIIPNGITSQLWLMNKDEGWARTLSRFYRLGQPLSR</sequence>
<dbReference type="EMBL" id="JACIIU010000050">
    <property type="protein sequence ID" value="MBB6262620.1"/>
    <property type="molecule type" value="Genomic_DNA"/>
</dbReference>
<proteinExistence type="predicted"/>
<organism evidence="1 2">
    <name type="scientific">Paenochrobactrum gallinarii</name>
    <dbReference type="NCBI Taxonomy" id="643673"/>
    <lineage>
        <taxon>Bacteria</taxon>
        <taxon>Pseudomonadati</taxon>
        <taxon>Pseudomonadota</taxon>
        <taxon>Alphaproteobacteria</taxon>
        <taxon>Hyphomicrobiales</taxon>
        <taxon>Brucellaceae</taxon>
        <taxon>Paenochrobactrum</taxon>
    </lineage>
</organism>
<dbReference type="InterPro" id="IPR046574">
    <property type="entry name" value="DUF6634"/>
</dbReference>
<dbReference type="Pfam" id="PF20339">
    <property type="entry name" value="DUF6634"/>
    <property type="match status" value="1"/>
</dbReference>
<gene>
    <name evidence="1" type="ORF">FHS77_003202</name>
</gene>
<keyword evidence="2" id="KW-1185">Reference proteome</keyword>
<evidence type="ECO:0000313" key="2">
    <source>
        <dbReference type="Proteomes" id="UP000555393"/>
    </source>
</evidence>
<protein>
    <submittedName>
        <fullName evidence="1">Cobalamin biosynthesis Co2+ chelatase CbiK</fullName>
    </submittedName>
</protein>